<organism evidence="1">
    <name type="scientific">Oryza brachyantha</name>
    <name type="common">malo sina</name>
    <dbReference type="NCBI Taxonomy" id="4533"/>
    <lineage>
        <taxon>Eukaryota</taxon>
        <taxon>Viridiplantae</taxon>
        <taxon>Streptophyta</taxon>
        <taxon>Embryophyta</taxon>
        <taxon>Tracheophyta</taxon>
        <taxon>Spermatophyta</taxon>
        <taxon>Magnoliopsida</taxon>
        <taxon>Liliopsida</taxon>
        <taxon>Poales</taxon>
        <taxon>Poaceae</taxon>
        <taxon>BOP clade</taxon>
        <taxon>Oryzoideae</taxon>
        <taxon>Oryzeae</taxon>
        <taxon>Oryzinae</taxon>
        <taxon>Oryza</taxon>
    </lineage>
</organism>
<dbReference type="Proteomes" id="UP000006038">
    <property type="component" value="Chromosome 5"/>
</dbReference>
<reference evidence="1" key="1">
    <citation type="journal article" date="2013" name="Nat. Commun.">
        <title>Whole-genome sequencing of Oryza brachyantha reveals mechanisms underlying Oryza genome evolution.</title>
        <authorList>
            <person name="Chen J."/>
            <person name="Huang Q."/>
            <person name="Gao D."/>
            <person name="Wang J."/>
            <person name="Lang Y."/>
            <person name="Liu T."/>
            <person name="Li B."/>
            <person name="Bai Z."/>
            <person name="Luis Goicoechea J."/>
            <person name="Liang C."/>
            <person name="Chen C."/>
            <person name="Zhang W."/>
            <person name="Sun S."/>
            <person name="Liao Y."/>
            <person name="Zhang X."/>
            <person name="Yang L."/>
            <person name="Song C."/>
            <person name="Wang M."/>
            <person name="Shi J."/>
            <person name="Liu G."/>
            <person name="Liu J."/>
            <person name="Zhou H."/>
            <person name="Zhou W."/>
            <person name="Yu Q."/>
            <person name="An N."/>
            <person name="Chen Y."/>
            <person name="Cai Q."/>
            <person name="Wang B."/>
            <person name="Liu B."/>
            <person name="Min J."/>
            <person name="Huang Y."/>
            <person name="Wu H."/>
            <person name="Li Z."/>
            <person name="Zhang Y."/>
            <person name="Yin Y."/>
            <person name="Song W."/>
            <person name="Jiang J."/>
            <person name="Jackson S.A."/>
            <person name="Wing R.A."/>
            <person name="Wang J."/>
            <person name="Chen M."/>
        </authorList>
    </citation>
    <scope>NUCLEOTIDE SEQUENCE [LARGE SCALE GENOMIC DNA]</scope>
    <source>
        <strain evidence="1">cv. IRGC 101232</strain>
    </source>
</reference>
<proteinExistence type="predicted"/>
<keyword evidence="2" id="KW-1185">Reference proteome</keyword>
<dbReference type="AlphaFoldDB" id="J3M7S0"/>
<sequence length="147" mass="16257">MCGPCHVGRKGNYGPKLFGPERKCGLPAARITCLREMGWPRKESSPVLRPSGLRRVKRSARAAAELAGGGYPTPASWLPRLLRARRSVVVGAGFQPHWPRSHPCTDSSCRPLRRRLHLQPLPRGRLMGEVRPPSFDGVQFVSCILSN</sequence>
<accession>J3M7S0</accession>
<reference evidence="1" key="2">
    <citation type="submission" date="2013-04" db="UniProtKB">
        <authorList>
            <consortium name="EnsemblPlants"/>
        </authorList>
    </citation>
    <scope>IDENTIFICATION</scope>
</reference>
<evidence type="ECO:0000313" key="1">
    <source>
        <dbReference type="EnsemblPlants" id="OB05G26440.1"/>
    </source>
</evidence>
<dbReference type="HOGENOM" id="CLU_1770924_0_0_1"/>
<evidence type="ECO:0000313" key="2">
    <source>
        <dbReference type="Proteomes" id="UP000006038"/>
    </source>
</evidence>
<name>J3M7S0_ORYBR</name>
<protein>
    <submittedName>
        <fullName evidence="1">Uncharacterized protein</fullName>
    </submittedName>
</protein>
<dbReference type="EnsemblPlants" id="OB05G26440.1">
    <property type="protein sequence ID" value="OB05G26440.1"/>
    <property type="gene ID" value="OB05G26440"/>
</dbReference>
<dbReference type="Gramene" id="OB05G26440.1">
    <property type="protein sequence ID" value="OB05G26440.1"/>
    <property type="gene ID" value="OB05G26440"/>
</dbReference>